<keyword evidence="5 8" id="KW-0560">Oxidoreductase</keyword>
<comment type="similarity">
    <text evidence="8">Belongs to the shikimate dehydrogenase family.</text>
</comment>
<name>A0A6S6T0D5_9BACT</name>
<dbReference type="InterPro" id="IPR006151">
    <property type="entry name" value="Shikm_DH/Glu-tRNA_Rdtase"/>
</dbReference>
<organism evidence="11">
    <name type="scientific">uncultured Campylobacterales bacterium</name>
    <dbReference type="NCBI Taxonomy" id="352960"/>
    <lineage>
        <taxon>Bacteria</taxon>
        <taxon>Pseudomonadati</taxon>
        <taxon>Campylobacterota</taxon>
        <taxon>Epsilonproteobacteria</taxon>
        <taxon>Campylobacterales</taxon>
        <taxon>environmental samples</taxon>
    </lineage>
</organism>
<evidence type="ECO:0000313" key="11">
    <source>
        <dbReference type="EMBL" id="CAA6812792.1"/>
    </source>
</evidence>
<evidence type="ECO:0000256" key="4">
    <source>
        <dbReference type="ARBA" id="ARBA00022857"/>
    </source>
</evidence>
<feature type="binding site" evidence="8">
    <location>
        <position position="233"/>
    </location>
    <ligand>
        <name>shikimate</name>
        <dbReference type="ChEBI" id="CHEBI:36208"/>
    </ligand>
</feature>
<keyword evidence="4 8" id="KW-0521">NADP</keyword>
<dbReference type="GO" id="GO:0005829">
    <property type="term" value="C:cytosol"/>
    <property type="evidence" value="ECO:0007669"/>
    <property type="project" value="TreeGrafter"/>
</dbReference>
<dbReference type="GO" id="GO:0009423">
    <property type="term" value="P:chorismate biosynthetic process"/>
    <property type="evidence" value="ECO:0007669"/>
    <property type="project" value="UniProtKB-UniRule"/>
</dbReference>
<dbReference type="PANTHER" id="PTHR21089:SF1">
    <property type="entry name" value="BIFUNCTIONAL 3-DEHYDROQUINATE DEHYDRATASE_SHIKIMATE DEHYDROGENASE, CHLOROPLASTIC"/>
    <property type="match status" value="1"/>
</dbReference>
<feature type="binding site" evidence="8">
    <location>
        <begin position="14"/>
        <end position="16"/>
    </location>
    <ligand>
        <name>shikimate</name>
        <dbReference type="ChEBI" id="CHEBI:36208"/>
    </ligand>
</feature>
<dbReference type="Gene3D" id="3.40.50.10860">
    <property type="entry name" value="Leucine Dehydrogenase, chain A, domain 1"/>
    <property type="match status" value="1"/>
</dbReference>
<reference evidence="11" key="1">
    <citation type="submission" date="2020-01" db="EMBL/GenBank/DDBJ databases">
        <authorList>
            <person name="Meier V. D."/>
            <person name="Meier V D."/>
        </authorList>
    </citation>
    <scope>NUCLEOTIDE SEQUENCE</scope>
    <source>
        <strain evidence="11">HLG_WM_MAG_12</strain>
    </source>
</reference>
<gene>
    <name evidence="8" type="primary">aroE</name>
    <name evidence="11" type="ORF">HELGO_WM21768</name>
</gene>
<evidence type="ECO:0000256" key="2">
    <source>
        <dbReference type="ARBA" id="ARBA00012962"/>
    </source>
</evidence>
<evidence type="ECO:0000256" key="1">
    <source>
        <dbReference type="ARBA" id="ARBA00004871"/>
    </source>
</evidence>
<dbReference type="InterPro" id="IPR011342">
    <property type="entry name" value="Shikimate_DH"/>
</dbReference>
<dbReference type="NCBIfam" id="NF001316">
    <property type="entry name" value="PRK00258.2-5"/>
    <property type="match status" value="1"/>
</dbReference>
<evidence type="ECO:0000256" key="5">
    <source>
        <dbReference type="ARBA" id="ARBA00023002"/>
    </source>
</evidence>
<dbReference type="NCBIfam" id="TIGR00507">
    <property type="entry name" value="aroE"/>
    <property type="match status" value="1"/>
</dbReference>
<protein>
    <recommendedName>
        <fullName evidence="2 8">Shikimate dehydrogenase (NADP(+))</fullName>
        <shortName evidence="8">SDH</shortName>
        <ecNumber evidence="2 8">1.1.1.25</ecNumber>
    </recommendedName>
</protein>
<evidence type="ECO:0000259" key="9">
    <source>
        <dbReference type="Pfam" id="PF01488"/>
    </source>
</evidence>
<sequence length="261" mass="29599">MKTFAIFGDPVAHSVSPILHNLAIKGLGINASYSRIAIPEGNELKNIFNRYNLDGVNVTVPHKETAYKLCDEIKGIAKDIQAVNTIVKLKNKLVGFNTDAAGFYQSVEQFKTDKVLILGAGGTARAIAYILRLKNKDVTILNRSETKLNSFEQNGFKTFSWKNFKMQKYDTVINTTSAGMKDNSYPLDYKILEELLSNAKYAVDVIYNIETPFLKLAKKYVEIKNGKDMLLYQAVLAFNLFFNNRYDNEKIKEYMEQGFNL</sequence>
<dbReference type="CDD" id="cd01065">
    <property type="entry name" value="NAD_bind_Shikimate_DH"/>
    <property type="match status" value="1"/>
</dbReference>
<dbReference type="GO" id="GO:0009073">
    <property type="term" value="P:aromatic amino acid family biosynthetic process"/>
    <property type="evidence" value="ECO:0007669"/>
    <property type="project" value="UniProtKB-KW"/>
</dbReference>
<feature type="binding site" evidence="8">
    <location>
        <position position="207"/>
    </location>
    <ligand>
        <name>shikimate</name>
        <dbReference type="ChEBI" id="CHEBI:36208"/>
    </ligand>
</feature>
<dbReference type="InterPro" id="IPR046346">
    <property type="entry name" value="Aminoacid_DH-like_N_sf"/>
</dbReference>
<dbReference type="Pfam" id="PF08501">
    <property type="entry name" value="Shikimate_dh_N"/>
    <property type="match status" value="1"/>
</dbReference>
<dbReference type="GO" id="GO:0008652">
    <property type="term" value="P:amino acid biosynthetic process"/>
    <property type="evidence" value="ECO:0007669"/>
    <property type="project" value="UniProtKB-KW"/>
</dbReference>
<dbReference type="GO" id="GO:0050661">
    <property type="term" value="F:NADP binding"/>
    <property type="evidence" value="ECO:0007669"/>
    <property type="project" value="InterPro"/>
</dbReference>
<dbReference type="UniPathway" id="UPA00053">
    <property type="reaction ID" value="UER00087"/>
</dbReference>
<comment type="caution">
    <text evidence="8">Lacks conserved residue(s) required for the propagation of feature annotation.</text>
</comment>
<proteinExistence type="inferred from homology"/>
<evidence type="ECO:0000256" key="6">
    <source>
        <dbReference type="ARBA" id="ARBA00023141"/>
    </source>
</evidence>
<feature type="domain" description="Quinate/shikimate 5-dehydrogenase/glutamyl-tRNA reductase" evidence="9">
    <location>
        <begin position="106"/>
        <end position="177"/>
    </location>
</feature>
<dbReference type="Gene3D" id="3.40.50.720">
    <property type="entry name" value="NAD(P)-binding Rossmann-like Domain"/>
    <property type="match status" value="1"/>
</dbReference>
<comment type="catalytic activity">
    <reaction evidence="7 8">
        <text>shikimate + NADP(+) = 3-dehydroshikimate + NADPH + H(+)</text>
        <dbReference type="Rhea" id="RHEA:17737"/>
        <dbReference type="ChEBI" id="CHEBI:15378"/>
        <dbReference type="ChEBI" id="CHEBI:16630"/>
        <dbReference type="ChEBI" id="CHEBI:36208"/>
        <dbReference type="ChEBI" id="CHEBI:57783"/>
        <dbReference type="ChEBI" id="CHEBI:58349"/>
        <dbReference type="EC" id="1.1.1.25"/>
    </reaction>
</comment>
<evidence type="ECO:0000256" key="8">
    <source>
        <dbReference type="HAMAP-Rule" id="MF_00222"/>
    </source>
</evidence>
<feature type="binding site" evidence="8">
    <location>
        <position position="84"/>
    </location>
    <ligand>
        <name>shikimate</name>
        <dbReference type="ChEBI" id="CHEBI:36208"/>
    </ligand>
</feature>
<dbReference type="HAMAP" id="MF_00222">
    <property type="entry name" value="Shikimate_DH_AroE"/>
    <property type="match status" value="1"/>
</dbReference>
<dbReference type="InterPro" id="IPR022893">
    <property type="entry name" value="Shikimate_DH_fam"/>
</dbReference>
<dbReference type="PANTHER" id="PTHR21089">
    <property type="entry name" value="SHIKIMATE DEHYDROGENASE"/>
    <property type="match status" value="1"/>
</dbReference>
<dbReference type="InterPro" id="IPR036291">
    <property type="entry name" value="NAD(P)-bd_dom_sf"/>
</dbReference>
<evidence type="ECO:0000256" key="7">
    <source>
        <dbReference type="ARBA" id="ARBA00049442"/>
    </source>
</evidence>
<dbReference type="Pfam" id="PF01488">
    <property type="entry name" value="Shikimate_DH"/>
    <property type="match status" value="1"/>
</dbReference>
<dbReference type="EC" id="1.1.1.25" evidence="2 8"/>
<accession>A0A6S6T0D5</accession>
<feature type="binding site" evidence="8">
    <location>
        <position position="59"/>
    </location>
    <ligand>
        <name>shikimate</name>
        <dbReference type="ChEBI" id="CHEBI:36208"/>
    </ligand>
</feature>
<feature type="domain" description="Shikimate dehydrogenase substrate binding N-terminal" evidence="10">
    <location>
        <begin position="6"/>
        <end position="86"/>
    </location>
</feature>
<evidence type="ECO:0000256" key="3">
    <source>
        <dbReference type="ARBA" id="ARBA00022605"/>
    </source>
</evidence>
<feature type="binding site" evidence="8">
    <location>
        <position position="99"/>
    </location>
    <ligand>
        <name>shikimate</name>
        <dbReference type="ChEBI" id="CHEBI:36208"/>
    </ligand>
</feature>
<feature type="binding site" evidence="8">
    <location>
        <position position="226"/>
    </location>
    <ligand>
        <name>NADP(+)</name>
        <dbReference type="ChEBI" id="CHEBI:58349"/>
    </ligand>
</feature>
<comment type="function">
    <text evidence="8">Involved in the biosynthesis of the chorismate, which leads to the biosynthesis of aromatic amino acids. Catalyzes the reversible NADPH linked reduction of 3-dehydroshikimate (DHSA) to yield shikimate (SA).</text>
</comment>
<keyword evidence="3 8" id="KW-0028">Amino-acid biosynthesis</keyword>
<dbReference type="InterPro" id="IPR013708">
    <property type="entry name" value="Shikimate_DH-bd_N"/>
</dbReference>
<dbReference type="SUPFAM" id="SSF53223">
    <property type="entry name" value="Aminoacid dehydrogenase-like, N-terminal domain"/>
    <property type="match status" value="1"/>
</dbReference>
<comment type="subunit">
    <text evidence="8">Homodimer.</text>
</comment>
<dbReference type="SUPFAM" id="SSF51735">
    <property type="entry name" value="NAD(P)-binding Rossmann-fold domains"/>
    <property type="match status" value="1"/>
</dbReference>
<dbReference type="GO" id="GO:0019632">
    <property type="term" value="P:shikimate metabolic process"/>
    <property type="evidence" value="ECO:0007669"/>
    <property type="project" value="InterPro"/>
</dbReference>
<dbReference type="EMBL" id="CACVAW010000051">
    <property type="protein sequence ID" value="CAA6812792.1"/>
    <property type="molecule type" value="Genomic_DNA"/>
</dbReference>
<evidence type="ECO:0000259" key="10">
    <source>
        <dbReference type="Pfam" id="PF08501"/>
    </source>
</evidence>
<feature type="active site" description="Proton acceptor" evidence="8">
    <location>
        <position position="63"/>
    </location>
</feature>
<dbReference type="AlphaFoldDB" id="A0A6S6T0D5"/>
<feature type="binding site" evidence="8">
    <location>
        <position position="205"/>
    </location>
    <ligand>
        <name>NADP(+)</name>
        <dbReference type="ChEBI" id="CHEBI:58349"/>
    </ligand>
</feature>
<comment type="pathway">
    <text evidence="1 8">Metabolic intermediate biosynthesis; chorismate biosynthesis; chorismate from D-erythrose 4-phosphate and phosphoenolpyruvate: step 4/7.</text>
</comment>
<dbReference type="GO" id="GO:0004764">
    <property type="term" value="F:shikimate 3-dehydrogenase (NADP+) activity"/>
    <property type="evidence" value="ECO:0007669"/>
    <property type="project" value="UniProtKB-UniRule"/>
</dbReference>
<keyword evidence="6 8" id="KW-0057">Aromatic amino acid biosynthesis</keyword>